<evidence type="ECO:0000313" key="2">
    <source>
        <dbReference type="EMBL" id="EFW18887.1"/>
    </source>
</evidence>
<gene>
    <name evidence="2" type="ORF">CPSG_04433</name>
</gene>
<feature type="region of interest" description="Disordered" evidence="1">
    <location>
        <begin position="1"/>
        <end position="22"/>
    </location>
</feature>
<dbReference type="VEuPathDB" id="FungiDB:CPSG_04433"/>
<dbReference type="AlphaFoldDB" id="E9D494"/>
<reference evidence="3" key="2">
    <citation type="submission" date="2010-03" db="EMBL/GenBank/DDBJ databases">
        <title>The genome sequence of Coccidioides posadasii strain Silveira.</title>
        <authorList>
            <consortium name="The Broad Institute Genome Sequencing Center for Infectious Disease"/>
            <person name="Neafsey D."/>
            <person name="Orbach M."/>
            <person name="Henn M.R."/>
            <person name="Cole G.T."/>
            <person name="Galgiani J."/>
            <person name="Gardner M.J."/>
            <person name="Kirkland T.N."/>
            <person name="Taylor J.W."/>
            <person name="Young S.K."/>
            <person name="Zeng Q."/>
            <person name="Koehrsen M."/>
            <person name="Alvarado L."/>
            <person name="Berlin A."/>
            <person name="Borenstein D."/>
            <person name="Chapman S.B."/>
            <person name="Chen Z."/>
            <person name="Engels R."/>
            <person name="Freedman E."/>
            <person name="Gellesch M."/>
            <person name="Goldberg J."/>
            <person name="Griggs A."/>
            <person name="Gujja S."/>
            <person name="Heilman E."/>
            <person name="Heiman D."/>
            <person name="Howarth C."/>
            <person name="Jen D."/>
            <person name="Larson L."/>
            <person name="Mehta T."/>
            <person name="Neiman D."/>
            <person name="Park D."/>
            <person name="Pearson M."/>
            <person name="Richards J."/>
            <person name="Roberts A."/>
            <person name="Saif S."/>
            <person name="Shea T."/>
            <person name="Shenoy N."/>
            <person name="Sisk P."/>
            <person name="Stolte C."/>
            <person name="Sykes S."/>
            <person name="Walk T."/>
            <person name="White J."/>
            <person name="Yandava C."/>
            <person name="Haas B."/>
            <person name="Nusbaum C."/>
            <person name="Birren B."/>
        </authorList>
    </citation>
    <scope>NUCLEOTIDE SEQUENCE [LARGE SCALE GENOMIC DNA]</scope>
    <source>
        <strain evidence="3">RMSCC 757 / Silveira</strain>
    </source>
</reference>
<name>E9D494_COCPS</name>
<dbReference type="EMBL" id="GL636491">
    <property type="protein sequence ID" value="EFW18887.1"/>
    <property type="molecule type" value="Genomic_DNA"/>
</dbReference>
<proteinExistence type="predicted"/>
<keyword evidence="3" id="KW-1185">Reference proteome</keyword>
<evidence type="ECO:0000313" key="3">
    <source>
        <dbReference type="Proteomes" id="UP000002497"/>
    </source>
</evidence>
<evidence type="ECO:0000256" key="1">
    <source>
        <dbReference type="SAM" id="MobiDB-lite"/>
    </source>
</evidence>
<organism evidence="3">
    <name type="scientific">Coccidioides posadasii (strain RMSCC 757 / Silveira)</name>
    <name type="common">Valley fever fungus</name>
    <dbReference type="NCBI Taxonomy" id="443226"/>
    <lineage>
        <taxon>Eukaryota</taxon>
        <taxon>Fungi</taxon>
        <taxon>Dikarya</taxon>
        <taxon>Ascomycota</taxon>
        <taxon>Pezizomycotina</taxon>
        <taxon>Eurotiomycetes</taxon>
        <taxon>Eurotiomycetidae</taxon>
        <taxon>Onygenales</taxon>
        <taxon>Onygenaceae</taxon>
        <taxon>Coccidioides</taxon>
    </lineage>
</organism>
<reference evidence="3" key="1">
    <citation type="journal article" date="2010" name="Genome Res.">
        <title>Population genomic sequencing of Coccidioides fungi reveals recent hybridization and transposon control.</title>
        <authorList>
            <person name="Neafsey D.E."/>
            <person name="Barker B.M."/>
            <person name="Sharpton T.J."/>
            <person name="Stajich J.E."/>
            <person name="Park D.J."/>
            <person name="Whiston E."/>
            <person name="Hung C.-Y."/>
            <person name="McMahan C."/>
            <person name="White J."/>
            <person name="Sykes S."/>
            <person name="Heiman D."/>
            <person name="Young S."/>
            <person name="Zeng Q."/>
            <person name="Abouelleil A."/>
            <person name="Aftuck L."/>
            <person name="Bessette D."/>
            <person name="Brown A."/>
            <person name="FitzGerald M."/>
            <person name="Lui A."/>
            <person name="Macdonald J.P."/>
            <person name="Priest M."/>
            <person name="Orbach M.J."/>
            <person name="Galgiani J.N."/>
            <person name="Kirkland T.N."/>
            <person name="Cole G.T."/>
            <person name="Birren B.W."/>
            <person name="Henn M.R."/>
            <person name="Taylor J.W."/>
            <person name="Rounsley S.D."/>
        </authorList>
    </citation>
    <scope>NUCLEOTIDE SEQUENCE [LARGE SCALE GENOMIC DNA]</scope>
    <source>
        <strain evidence="3">RMSCC 757 / Silveira</strain>
    </source>
</reference>
<dbReference type="HOGENOM" id="CLU_1525011_0_0_1"/>
<protein>
    <submittedName>
        <fullName evidence="2">Uncharacterized protein</fullName>
    </submittedName>
</protein>
<sequence length="176" mass="19628">MQPTNGPSPRAQRLHGPDSLPTAWTSRASRFVARVSVRLRELRGCTGRHGLISRSRLIVGDRLILSPDTYVWIRDGVISSGRSSDKEVSEVESLRTESRFSGPMRPGICSSSYCGNISGLIKFRGGWSRCDAHFSLLCHVLSVGLQRPMRKQIVCTQYGGSCRELLVRYRVFPCCL</sequence>
<accession>E9D494</accession>
<dbReference type="Proteomes" id="UP000002497">
    <property type="component" value="Unassembled WGS sequence"/>
</dbReference>